<dbReference type="InterPro" id="IPR002656">
    <property type="entry name" value="Acyl_transf_3_dom"/>
</dbReference>
<dbReference type="GO" id="GO:0000271">
    <property type="term" value="P:polysaccharide biosynthetic process"/>
    <property type="evidence" value="ECO:0007669"/>
    <property type="project" value="TreeGrafter"/>
</dbReference>
<keyword evidence="1" id="KW-1133">Transmembrane helix</keyword>
<feature type="transmembrane region" description="Helical" evidence="1">
    <location>
        <begin position="186"/>
        <end position="207"/>
    </location>
</feature>
<feature type="transmembrane region" description="Helical" evidence="1">
    <location>
        <begin position="278"/>
        <end position="297"/>
    </location>
</feature>
<dbReference type="InterPro" id="IPR050879">
    <property type="entry name" value="Acyltransferase_3"/>
</dbReference>
<keyword evidence="1" id="KW-0472">Membrane</keyword>
<feature type="transmembrane region" description="Helical" evidence="1">
    <location>
        <begin position="12"/>
        <end position="34"/>
    </location>
</feature>
<feature type="transmembrane region" description="Helical" evidence="1">
    <location>
        <begin position="161"/>
        <end position="179"/>
    </location>
</feature>
<keyword evidence="4" id="KW-1185">Reference proteome</keyword>
<feature type="transmembrane region" description="Helical" evidence="1">
    <location>
        <begin position="92"/>
        <end position="112"/>
    </location>
</feature>
<dbReference type="GO" id="GO:0016020">
    <property type="term" value="C:membrane"/>
    <property type="evidence" value="ECO:0007669"/>
    <property type="project" value="TreeGrafter"/>
</dbReference>
<organism evidence="3 4">
    <name type="scientific">Arthrobacter oryzae</name>
    <dbReference type="NCBI Taxonomy" id="409290"/>
    <lineage>
        <taxon>Bacteria</taxon>
        <taxon>Bacillati</taxon>
        <taxon>Actinomycetota</taxon>
        <taxon>Actinomycetes</taxon>
        <taxon>Micrococcales</taxon>
        <taxon>Micrococcaceae</taxon>
        <taxon>Arthrobacter</taxon>
    </lineage>
</organism>
<evidence type="ECO:0000313" key="3">
    <source>
        <dbReference type="EMBL" id="RNL49173.1"/>
    </source>
</evidence>
<dbReference type="PANTHER" id="PTHR23028">
    <property type="entry name" value="ACETYLTRANSFERASE"/>
    <property type="match status" value="1"/>
</dbReference>
<dbReference type="GO" id="GO:0016747">
    <property type="term" value="F:acyltransferase activity, transferring groups other than amino-acyl groups"/>
    <property type="evidence" value="ECO:0007669"/>
    <property type="project" value="InterPro"/>
</dbReference>
<evidence type="ECO:0000259" key="2">
    <source>
        <dbReference type="Pfam" id="PF01757"/>
    </source>
</evidence>
<keyword evidence="3" id="KW-0012">Acyltransferase</keyword>
<keyword evidence="1" id="KW-0812">Transmembrane</keyword>
<dbReference type="Pfam" id="PF01757">
    <property type="entry name" value="Acyl_transf_3"/>
    <property type="match status" value="1"/>
</dbReference>
<protein>
    <submittedName>
        <fullName evidence="3">Acyltransferase</fullName>
    </submittedName>
</protein>
<feature type="domain" description="Acyltransferase 3" evidence="2">
    <location>
        <begin position="17"/>
        <end position="326"/>
    </location>
</feature>
<name>A0A3N0BL42_9MICC</name>
<evidence type="ECO:0000313" key="4">
    <source>
        <dbReference type="Proteomes" id="UP000273807"/>
    </source>
</evidence>
<sequence>MRELAAARRPCNTTLPALTGLRFLAALAVLVSHFDYSGLISVPAEAVEFLDRGRTAVALFFVLSGFILTYNYMGLSGSEDRTKFYASRLARVYPVTLLALGLGAVGVVYALTHPGSGRLVEWYALEGASPFALPGSFLAQVTMTTAWFPVGSLNQPWNGPAWSIACEVFFYALFPLLFVKLRNLRFVRIAYVLIGGWAFQMLAILTARSFAPAEQVGFLAYQFPLKHLFEFVLGIATAVVFLRGGREWASPGSRRSLLLAGALIPLVLLAFFRPAQPAYLLMSPLFALLIFSLAVPLMNLYSIAYPPEAVGWLLLAGTAGVSIAVFRWFETPARIWTRATVLRIVPQPARKAA</sequence>
<comment type="caution">
    <text evidence="3">The sequence shown here is derived from an EMBL/GenBank/DDBJ whole genome shotgun (WGS) entry which is preliminary data.</text>
</comment>
<feature type="transmembrane region" description="Helical" evidence="1">
    <location>
        <begin position="309"/>
        <end position="329"/>
    </location>
</feature>
<feature type="transmembrane region" description="Helical" evidence="1">
    <location>
        <begin position="227"/>
        <end position="244"/>
    </location>
</feature>
<dbReference type="OrthoDB" id="9796461at2"/>
<dbReference type="AlphaFoldDB" id="A0A3N0BL42"/>
<reference evidence="3 4" key="1">
    <citation type="submission" date="2018-10" db="EMBL/GenBank/DDBJ databases">
        <title>Genome sequencing of Arthrobacter oryzae TNB02.</title>
        <authorList>
            <person name="Cho Y.-J."/>
            <person name="Cho A."/>
            <person name="Kim O.-S."/>
        </authorList>
    </citation>
    <scope>NUCLEOTIDE SEQUENCE [LARGE SCALE GENOMIC DNA]</scope>
    <source>
        <strain evidence="3 4">TNB02</strain>
    </source>
</reference>
<accession>A0A3N0BL42</accession>
<dbReference type="PANTHER" id="PTHR23028:SF53">
    <property type="entry name" value="ACYL_TRANSF_3 DOMAIN-CONTAINING PROTEIN"/>
    <property type="match status" value="1"/>
</dbReference>
<dbReference type="RefSeq" id="WP_123256954.1">
    <property type="nucleotide sequence ID" value="NZ_RBED01000147.1"/>
</dbReference>
<feature type="transmembrane region" description="Helical" evidence="1">
    <location>
        <begin position="256"/>
        <end position="272"/>
    </location>
</feature>
<dbReference type="Proteomes" id="UP000273807">
    <property type="component" value="Unassembled WGS sequence"/>
</dbReference>
<feature type="transmembrane region" description="Helical" evidence="1">
    <location>
        <begin position="54"/>
        <end position="72"/>
    </location>
</feature>
<proteinExistence type="predicted"/>
<evidence type="ECO:0000256" key="1">
    <source>
        <dbReference type="SAM" id="Phobius"/>
    </source>
</evidence>
<gene>
    <name evidence="3" type="ORF">D7003_18905</name>
</gene>
<keyword evidence="3" id="KW-0808">Transferase</keyword>
<dbReference type="EMBL" id="RBED01000147">
    <property type="protein sequence ID" value="RNL49173.1"/>
    <property type="molecule type" value="Genomic_DNA"/>
</dbReference>